<keyword evidence="2" id="KW-1185">Reference proteome</keyword>
<accession>A0A2K9PT97</accession>
<dbReference type="EMBL" id="CP025791">
    <property type="protein sequence ID" value="AUP79777.1"/>
    <property type="molecule type" value="Genomic_DNA"/>
</dbReference>
<gene>
    <name evidence="1" type="ORF">C1H87_14115</name>
</gene>
<dbReference type="InterPro" id="IPR019587">
    <property type="entry name" value="Polyketide_cyclase/dehydratase"/>
</dbReference>
<dbReference type="AlphaFoldDB" id="A0A2K9PT97"/>
<protein>
    <recommendedName>
        <fullName evidence="3">SRPBCC family protein</fullName>
    </recommendedName>
</protein>
<reference evidence="1 2" key="1">
    <citation type="submission" date="2018-01" db="EMBL/GenBank/DDBJ databases">
        <title>Complete genome sequence of Flavivirga eckloniae ECD14 isolated from seaweed Ecklonia cava.</title>
        <authorList>
            <person name="Lee J.H."/>
            <person name="Baik K.S."/>
            <person name="Seong C.N."/>
        </authorList>
    </citation>
    <scope>NUCLEOTIDE SEQUENCE [LARGE SCALE GENOMIC DNA]</scope>
    <source>
        <strain evidence="1 2">ECD14</strain>
    </source>
</reference>
<dbReference type="OrthoDB" id="1364128at2"/>
<dbReference type="Proteomes" id="UP000235826">
    <property type="component" value="Chromosome"/>
</dbReference>
<dbReference type="Gene3D" id="3.30.530.20">
    <property type="match status" value="1"/>
</dbReference>
<evidence type="ECO:0008006" key="3">
    <source>
        <dbReference type="Google" id="ProtNLM"/>
    </source>
</evidence>
<dbReference type="KEGG" id="fek:C1H87_14115"/>
<dbReference type="PANTHER" id="PTHR39332:SF7">
    <property type="entry name" value="SRPBCC FAMILY PROTEIN"/>
    <property type="match status" value="1"/>
</dbReference>
<evidence type="ECO:0000313" key="1">
    <source>
        <dbReference type="EMBL" id="AUP79777.1"/>
    </source>
</evidence>
<name>A0A2K9PT97_9FLAO</name>
<dbReference type="PANTHER" id="PTHR39332">
    <property type="entry name" value="BLL4707 PROTEIN"/>
    <property type="match status" value="1"/>
</dbReference>
<dbReference type="SUPFAM" id="SSF55961">
    <property type="entry name" value="Bet v1-like"/>
    <property type="match status" value="1"/>
</dbReference>
<dbReference type="InterPro" id="IPR023393">
    <property type="entry name" value="START-like_dom_sf"/>
</dbReference>
<proteinExistence type="predicted"/>
<dbReference type="CDD" id="cd07821">
    <property type="entry name" value="PYR_PYL_RCAR_like"/>
    <property type="match status" value="1"/>
</dbReference>
<dbReference type="RefSeq" id="WP_102756430.1">
    <property type="nucleotide sequence ID" value="NZ_CP025791.1"/>
</dbReference>
<sequence length="150" mass="17980">MNTKEYKNWRVVVVCELNAPPAKVWDLVGGFYNINQWHPDIIISEVPEKQAEERDIRRKITFPNQKPTYEELVFMDNENMHYKYKWNKGEWGEIVQNYHAQIQVVETKLDARCLVQWSSTFYYFEDGLTEFYQNGFKNLIKMFGGKLINN</sequence>
<dbReference type="Pfam" id="PF10604">
    <property type="entry name" value="Polyketide_cyc2"/>
    <property type="match status" value="1"/>
</dbReference>
<organism evidence="1 2">
    <name type="scientific">Flavivirga eckloniae</name>
    <dbReference type="NCBI Taxonomy" id="1803846"/>
    <lineage>
        <taxon>Bacteria</taxon>
        <taxon>Pseudomonadati</taxon>
        <taxon>Bacteroidota</taxon>
        <taxon>Flavobacteriia</taxon>
        <taxon>Flavobacteriales</taxon>
        <taxon>Flavobacteriaceae</taxon>
        <taxon>Flavivirga</taxon>
    </lineage>
</organism>
<evidence type="ECO:0000313" key="2">
    <source>
        <dbReference type="Proteomes" id="UP000235826"/>
    </source>
</evidence>